<dbReference type="GO" id="GO:0005886">
    <property type="term" value="C:plasma membrane"/>
    <property type="evidence" value="ECO:0007669"/>
    <property type="project" value="InterPro"/>
</dbReference>
<gene>
    <name evidence="4" type="ORF">GLW01_14080</name>
</gene>
<dbReference type="EMBL" id="WMEX01000008">
    <property type="protein sequence ID" value="MYL27918.1"/>
    <property type="molecule type" value="Genomic_DNA"/>
</dbReference>
<reference evidence="4 5" key="1">
    <citation type="submission" date="2019-11" db="EMBL/GenBank/DDBJ databases">
        <title>Genome sequences of 17 halophilic strains isolated from different environments.</title>
        <authorList>
            <person name="Furrow R.E."/>
        </authorList>
    </citation>
    <scope>NUCLEOTIDE SEQUENCE [LARGE SCALE GENOMIC DNA]</scope>
    <source>
        <strain evidence="4 5">22507_15_FS</strain>
    </source>
</reference>
<dbReference type="AlphaFoldDB" id="A0A9X4YEU0"/>
<name>A0A9X4YEU0_9GAMM</name>
<sequence>MKAPTLISLGLSAALALSSPLHAAEDPLKVGFVYVSPIGDAGWTYMHDRARKIVDKEFGDRVETTYVESVSEGSDSQRVIRNLSANGHDLIFTTSFGYMNPTLRVARQFPNVRYEHATGYKTAENVGNYQARAYQGRYLAGMAAGAMTETDTIGYVAGFPIPEVLRGINAFTLGVREVNPDASVSVSWINSWHDPAKERESAASLIRQDADVLTMHADSPAVVQAAQDEGVYGIGYNSNMKSYGPDAHLTSVMMHWEPIYQEKIQAVLNDSWEPESIWYGLSEGVVKMAPMHSDIPEAVVERINTHRDALINGDREVFQGPINNQDGEEIVAKGDALKDQQLLEINWYVEGIEGKLPN</sequence>
<keyword evidence="5" id="KW-1185">Reference proteome</keyword>
<dbReference type="Proteomes" id="UP000460751">
    <property type="component" value="Unassembled WGS sequence"/>
</dbReference>
<dbReference type="PANTHER" id="PTHR43208">
    <property type="entry name" value="ABC TRANSPORTER SUBSTRATE-BINDING PROTEIN"/>
    <property type="match status" value="1"/>
</dbReference>
<organism evidence="4 5">
    <name type="scientific">Vreelandella halophila</name>
    <dbReference type="NCBI Taxonomy" id="86177"/>
    <lineage>
        <taxon>Bacteria</taxon>
        <taxon>Pseudomonadati</taxon>
        <taxon>Pseudomonadota</taxon>
        <taxon>Gammaproteobacteria</taxon>
        <taxon>Oceanospirillales</taxon>
        <taxon>Halomonadaceae</taxon>
        <taxon>Vreelandella</taxon>
    </lineage>
</organism>
<dbReference type="OrthoDB" id="9769871at2"/>
<evidence type="ECO:0000259" key="3">
    <source>
        <dbReference type="Pfam" id="PF02608"/>
    </source>
</evidence>
<dbReference type="PANTHER" id="PTHR43208:SF1">
    <property type="entry name" value="ABC TRANSPORTER SUBSTRATE-BINDING PROTEIN"/>
    <property type="match status" value="1"/>
</dbReference>
<feature type="chain" id="PRO_5040807513" evidence="2">
    <location>
        <begin position="24"/>
        <end position="358"/>
    </location>
</feature>
<protein>
    <submittedName>
        <fullName evidence="4">BMP family ABC transporter substrate-binding protein</fullName>
    </submittedName>
</protein>
<evidence type="ECO:0000256" key="2">
    <source>
        <dbReference type="SAM" id="SignalP"/>
    </source>
</evidence>
<feature type="signal peptide" evidence="2">
    <location>
        <begin position="1"/>
        <end position="23"/>
    </location>
</feature>
<proteinExistence type="predicted"/>
<dbReference type="InterPro" id="IPR003760">
    <property type="entry name" value="PnrA-like"/>
</dbReference>
<dbReference type="Gene3D" id="3.40.50.2300">
    <property type="match status" value="2"/>
</dbReference>
<dbReference type="CDD" id="cd19963">
    <property type="entry name" value="PBP1_BMP-like"/>
    <property type="match status" value="1"/>
</dbReference>
<evidence type="ECO:0000313" key="5">
    <source>
        <dbReference type="Proteomes" id="UP000460751"/>
    </source>
</evidence>
<dbReference type="InterPro" id="IPR052910">
    <property type="entry name" value="ABC-Purine-Binding"/>
</dbReference>
<evidence type="ECO:0000313" key="4">
    <source>
        <dbReference type="EMBL" id="MYL27918.1"/>
    </source>
</evidence>
<evidence type="ECO:0000256" key="1">
    <source>
        <dbReference type="ARBA" id="ARBA00022729"/>
    </source>
</evidence>
<accession>A0A9X4YEU0</accession>
<dbReference type="RefSeq" id="WP_160899455.1">
    <property type="nucleotide sequence ID" value="NZ_WMEX01000008.1"/>
</dbReference>
<dbReference type="Pfam" id="PF02608">
    <property type="entry name" value="Bmp"/>
    <property type="match status" value="1"/>
</dbReference>
<keyword evidence="1 2" id="KW-0732">Signal</keyword>
<comment type="caution">
    <text evidence="4">The sequence shown here is derived from an EMBL/GenBank/DDBJ whole genome shotgun (WGS) entry which is preliminary data.</text>
</comment>
<feature type="domain" description="ABC transporter substrate-binding protein PnrA-like" evidence="3">
    <location>
        <begin position="29"/>
        <end position="303"/>
    </location>
</feature>